<evidence type="ECO:0000256" key="5">
    <source>
        <dbReference type="ARBA" id="ARBA00022764"/>
    </source>
</evidence>
<accession>A0ABW4QN35</accession>
<comment type="caution">
    <text evidence="8">The sequence shown here is derived from an EMBL/GenBank/DDBJ whole genome shotgun (WGS) entry which is preliminary data.</text>
</comment>
<dbReference type="Proteomes" id="UP001597197">
    <property type="component" value="Unassembled WGS sequence"/>
</dbReference>
<protein>
    <recommendedName>
        <fullName evidence="7">AlgX/AlgJ SGNH hydrolase-like domain-containing protein</fullName>
    </recommendedName>
</protein>
<dbReference type="Pfam" id="PF16822">
    <property type="entry name" value="ALGX"/>
    <property type="match status" value="1"/>
</dbReference>
<proteinExistence type="predicted"/>
<evidence type="ECO:0000256" key="3">
    <source>
        <dbReference type="ARBA" id="ARBA00022679"/>
    </source>
</evidence>
<dbReference type="SUPFAM" id="SSF52266">
    <property type="entry name" value="SGNH hydrolase"/>
    <property type="match status" value="1"/>
</dbReference>
<evidence type="ECO:0000256" key="6">
    <source>
        <dbReference type="ARBA" id="ARBA00022841"/>
    </source>
</evidence>
<keyword evidence="4" id="KW-0732">Signal</keyword>
<evidence type="ECO:0000256" key="2">
    <source>
        <dbReference type="ARBA" id="ARBA00005182"/>
    </source>
</evidence>
<dbReference type="RefSeq" id="WP_382311103.1">
    <property type="nucleotide sequence ID" value="NZ_JBHUFD010000001.1"/>
</dbReference>
<gene>
    <name evidence="8" type="ORF">ACFSDX_00670</name>
</gene>
<evidence type="ECO:0000256" key="1">
    <source>
        <dbReference type="ARBA" id="ARBA00004418"/>
    </source>
</evidence>
<keyword evidence="9" id="KW-1185">Reference proteome</keyword>
<reference evidence="9" key="1">
    <citation type="journal article" date="2019" name="Int. J. Syst. Evol. Microbiol.">
        <title>The Global Catalogue of Microorganisms (GCM) 10K type strain sequencing project: providing services to taxonomists for standard genome sequencing and annotation.</title>
        <authorList>
            <consortium name="The Broad Institute Genomics Platform"/>
            <consortium name="The Broad Institute Genome Sequencing Center for Infectious Disease"/>
            <person name="Wu L."/>
            <person name="Ma J."/>
        </authorList>
    </citation>
    <scope>NUCLEOTIDE SEQUENCE [LARGE SCALE GENOMIC DNA]</scope>
    <source>
        <strain evidence="9">CGMCC 1.15795</strain>
    </source>
</reference>
<feature type="domain" description="AlgX/AlgJ SGNH hydrolase-like" evidence="7">
    <location>
        <begin position="123"/>
        <end position="319"/>
    </location>
</feature>
<comment type="subcellular location">
    <subcellularLocation>
        <location evidence="1">Periplasm</location>
    </subcellularLocation>
</comment>
<comment type="pathway">
    <text evidence="2">Glycan biosynthesis; alginate biosynthesis.</text>
</comment>
<keyword evidence="3" id="KW-0808">Transferase</keyword>
<name>A0ABW4QN35_9BACT</name>
<evidence type="ECO:0000313" key="9">
    <source>
        <dbReference type="Proteomes" id="UP001597197"/>
    </source>
</evidence>
<evidence type="ECO:0000313" key="8">
    <source>
        <dbReference type="EMBL" id="MFD1870920.1"/>
    </source>
</evidence>
<keyword evidence="5" id="KW-0574">Periplasm</keyword>
<evidence type="ECO:0000259" key="7">
    <source>
        <dbReference type="Pfam" id="PF16822"/>
    </source>
</evidence>
<organism evidence="8 9">
    <name type="scientific">Hymenobacter bucti</name>
    <dbReference type="NCBI Taxonomy" id="1844114"/>
    <lineage>
        <taxon>Bacteria</taxon>
        <taxon>Pseudomonadati</taxon>
        <taxon>Bacteroidota</taxon>
        <taxon>Cytophagia</taxon>
        <taxon>Cytophagales</taxon>
        <taxon>Hymenobacteraceae</taxon>
        <taxon>Hymenobacter</taxon>
    </lineage>
</organism>
<dbReference type="EMBL" id="JBHUFD010000001">
    <property type="protein sequence ID" value="MFD1870920.1"/>
    <property type="molecule type" value="Genomic_DNA"/>
</dbReference>
<keyword evidence="6" id="KW-0016">Alginate biosynthesis</keyword>
<sequence length="390" mass="43690">MEVSAPSPAKRWLLGILLGLWLLPAVQTALYMKFLRPTRAAFEVKLPRPAFSWRQWYRGELQPAWEDYATQKLGLREWLVEPYNQLQYSVLQQSTNTQVVRGKHGMLFEVGPLQSALGRIAPATGAQVAAQVQRLRAVQDTLARRGKLLVFVIAPSKPELYPENLPDSCQRLPRRPTAYERYRQPMQAAGINVLDLAAVFRAWKRSSPYPLFPSGGTHWSGYGFVRAADTLMQYLEARGKLRLPRVRQTGLVVGAAPRYSDNDLTRLLNLLHDPAPTPPLAYPEVAFDPPAPGQRPPRLLLVGDSFGWSFIEFYPYLPQLSAPGSAYWYYNHDVAWTNGPATGPGLVADRDLRADLANTDVVLLLFNASNLADFDHGFSERAARELALGK</sequence>
<evidence type="ECO:0000256" key="4">
    <source>
        <dbReference type="ARBA" id="ARBA00022729"/>
    </source>
</evidence>
<dbReference type="InterPro" id="IPR031811">
    <property type="entry name" value="ALGX/ALGJ_SGNH-like"/>
</dbReference>